<dbReference type="InterPro" id="IPR051396">
    <property type="entry name" value="Bact_Antivir_Def_Nuclease"/>
</dbReference>
<organism evidence="2 3">
    <name type="scientific">Pseudomonas fluorescens NCIMB 11764</name>
    <dbReference type="NCBI Taxonomy" id="1221522"/>
    <lineage>
        <taxon>Bacteria</taxon>
        <taxon>Pseudomonadati</taxon>
        <taxon>Pseudomonadota</taxon>
        <taxon>Gammaproteobacteria</taxon>
        <taxon>Pseudomonadales</taxon>
        <taxon>Pseudomonadaceae</taxon>
        <taxon>Pseudomonas</taxon>
    </lineage>
</organism>
<dbReference type="PANTHER" id="PTHR43581">
    <property type="entry name" value="ATP/GTP PHOSPHATASE"/>
    <property type="match status" value="1"/>
</dbReference>
<dbReference type="Gene3D" id="3.40.50.300">
    <property type="entry name" value="P-loop containing nucleotide triphosphate hydrolases"/>
    <property type="match status" value="1"/>
</dbReference>
<feature type="domain" description="ATPase AAA-type core" evidence="1">
    <location>
        <begin position="38"/>
        <end position="295"/>
    </location>
</feature>
<dbReference type="InterPro" id="IPR027417">
    <property type="entry name" value="P-loop_NTPase"/>
</dbReference>
<dbReference type="Pfam" id="PF13304">
    <property type="entry name" value="AAA_21"/>
    <property type="match status" value="1"/>
</dbReference>
<evidence type="ECO:0000313" key="2">
    <source>
        <dbReference type="EMBL" id="AKV07303.1"/>
    </source>
</evidence>
<dbReference type="GO" id="GO:0016887">
    <property type="term" value="F:ATP hydrolysis activity"/>
    <property type="evidence" value="ECO:0007669"/>
    <property type="project" value="InterPro"/>
</dbReference>
<dbReference type="SUPFAM" id="SSF52540">
    <property type="entry name" value="P-loop containing nucleoside triphosphate hydrolases"/>
    <property type="match status" value="1"/>
</dbReference>
<sequence length="525" mass="58859">MHIKSFGLLGLRTLCLNNIMQTNSLKPRDVPQVKASKVNIFVGPNGGGKSTVLDMVRALKDVEIIKTIARENMRSTTVAASIIYFDNGAWVASVFNKLDIDEFGTYIAVTTREDRHLFKGSIYSKSSKSPKELLKVLDKLEAIISFRSSHDERGVCINKVINALNNDGKHLVGLAPHPLQPDQVDYKRPPNADDAYKHANPISFLDKNTLGVYLNDDLGQYNHIPIKMLPSGWRAFAGLIGWLNSVKDDQICVIEEPEVHLHPTLQRLMMARVSEIVTRKNLQLFISTHSSVLLDISSWSVPDTKLFEVNGYALSELTSPARALSGLGIKPSDVFQANGVIWVEGASDRIYILHWLSLWCSTHGKSMPMENLDFSFVFYGGSMLGHFTSNATPGLIDIFSINRNSIVVMDRDLDFQRAADGTDECINQNCVKYQVWADIAEHESKTGYCWVTDGYTIESYLPAAFRDKHYRIFGARLKQITTYSKVTIADKFVAGGSTFNHSYDPQTDLPTQIERLFNTIEAWQL</sequence>
<protein>
    <submittedName>
        <fullName evidence="2">ATP/GTP-binding protein</fullName>
    </submittedName>
</protein>
<dbReference type="eggNOG" id="COG1106">
    <property type="taxonomic scope" value="Bacteria"/>
</dbReference>
<evidence type="ECO:0000313" key="3">
    <source>
        <dbReference type="Proteomes" id="UP000017175"/>
    </source>
</evidence>
<dbReference type="EMBL" id="CP010945">
    <property type="protein sequence ID" value="AKV07303.1"/>
    <property type="molecule type" value="Genomic_DNA"/>
</dbReference>
<dbReference type="PANTHER" id="PTHR43581:SF2">
    <property type="entry name" value="EXCINUCLEASE ATPASE SUBUNIT"/>
    <property type="match status" value="1"/>
</dbReference>
<dbReference type="Proteomes" id="UP000017175">
    <property type="component" value="Chromosome"/>
</dbReference>
<gene>
    <name evidence="2" type="ORF">B723_13115</name>
</gene>
<dbReference type="AlphaFoldDB" id="A0A0K1QNL8"/>
<accession>A0A0K1QNL8</accession>
<reference evidence="2 3" key="1">
    <citation type="journal article" date="2012" name="J. Bacteriol.">
        <title>Draft genome sequence of the cyanide-utilizing bacterium Pseudomonas fluorescens strain NCIMB 11764.</title>
        <authorList>
            <person name="Vilo C.A."/>
            <person name="Benedik M.J."/>
            <person name="Kunz D.A."/>
            <person name="Dong Q."/>
        </authorList>
    </citation>
    <scope>NUCLEOTIDE SEQUENCE [LARGE SCALE GENOMIC DNA]</scope>
    <source>
        <strain evidence="2 3">NCIMB 11764</strain>
    </source>
</reference>
<proteinExistence type="predicted"/>
<evidence type="ECO:0000259" key="1">
    <source>
        <dbReference type="Pfam" id="PF13304"/>
    </source>
</evidence>
<dbReference type="GO" id="GO:0005524">
    <property type="term" value="F:ATP binding"/>
    <property type="evidence" value="ECO:0007669"/>
    <property type="project" value="InterPro"/>
</dbReference>
<dbReference type="RefSeq" id="WP_017337040.1">
    <property type="nucleotide sequence ID" value="NZ_CP010945.1"/>
</dbReference>
<name>A0A0K1QNL8_PSEFL</name>
<dbReference type="InterPro" id="IPR003959">
    <property type="entry name" value="ATPase_AAA_core"/>
</dbReference>